<evidence type="ECO:0000259" key="1">
    <source>
        <dbReference type="Pfam" id="PF20469"/>
    </source>
</evidence>
<organism evidence="2 3">
    <name type="scientific">Rugosimonospora africana</name>
    <dbReference type="NCBI Taxonomy" id="556532"/>
    <lineage>
        <taxon>Bacteria</taxon>
        <taxon>Bacillati</taxon>
        <taxon>Actinomycetota</taxon>
        <taxon>Actinomycetes</taxon>
        <taxon>Micromonosporales</taxon>
        <taxon>Micromonosporaceae</taxon>
        <taxon>Rugosimonospora</taxon>
    </lineage>
</organism>
<accession>A0A8J3VR50</accession>
<dbReference type="Proteomes" id="UP000642748">
    <property type="component" value="Unassembled WGS sequence"/>
</dbReference>
<comment type="caution">
    <text evidence="2">The sequence shown here is derived from an EMBL/GenBank/DDBJ whole genome shotgun (WGS) entry which is preliminary data.</text>
</comment>
<keyword evidence="3" id="KW-1185">Reference proteome</keyword>
<gene>
    <name evidence="2" type="ORF">Raf01_39310</name>
</gene>
<proteinExistence type="predicted"/>
<dbReference type="CDD" id="cd01026">
    <property type="entry name" value="TOPRIM_OLD"/>
    <property type="match status" value="1"/>
</dbReference>
<feature type="domain" description="OLD protein-like TOPRIM" evidence="1">
    <location>
        <begin position="34"/>
        <end position="84"/>
    </location>
</feature>
<dbReference type="EMBL" id="BONZ01000038">
    <property type="protein sequence ID" value="GIH15759.1"/>
    <property type="molecule type" value="Genomic_DNA"/>
</dbReference>
<sequence length="220" mass="23817">MNPFRTAVVAWAADGADAPAAAEAVRTMDLRQLRRVVLVEGVSDRVALETLAGRRGRDLDAEGVCVLPMGGAMSIGRFLRLLGPQGLDVGLAGLCDVREEPYFRRGLERAGLGADLTRDAMAALGFAVCVADLEDELIRALGPDRVEEVIAAQGDLRRLHTFRNQPFQRDRTAAQQLRRFMGTISGRKERYAAALVSALEPDGVPEPLDRLFAGIRPPTA</sequence>
<protein>
    <recommendedName>
        <fullName evidence="1">OLD protein-like TOPRIM domain-containing protein</fullName>
    </recommendedName>
</protein>
<dbReference type="RefSeq" id="WP_239133745.1">
    <property type="nucleotide sequence ID" value="NZ_BONZ01000038.1"/>
</dbReference>
<reference evidence="2" key="1">
    <citation type="submission" date="2021-01" db="EMBL/GenBank/DDBJ databases">
        <title>Whole genome shotgun sequence of Rugosimonospora africana NBRC 104875.</title>
        <authorList>
            <person name="Komaki H."/>
            <person name="Tamura T."/>
        </authorList>
    </citation>
    <scope>NUCLEOTIDE SEQUENCE</scope>
    <source>
        <strain evidence="2">NBRC 104875</strain>
    </source>
</reference>
<dbReference type="Pfam" id="PF20469">
    <property type="entry name" value="OLD-like_TOPRIM"/>
    <property type="match status" value="1"/>
</dbReference>
<dbReference type="AlphaFoldDB" id="A0A8J3VR50"/>
<evidence type="ECO:0000313" key="2">
    <source>
        <dbReference type="EMBL" id="GIH15759.1"/>
    </source>
</evidence>
<name>A0A8J3VR50_9ACTN</name>
<dbReference type="InterPro" id="IPR034139">
    <property type="entry name" value="TOPRIM_OLD"/>
</dbReference>
<evidence type="ECO:0000313" key="3">
    <source>
        <dbReference type="Proteomes" id="UP000642748"/>
    </source>
</evidence>